<protein>
    <recommendedName>
        <fullName evidence="1">Mce/MlaD domain-containing protein</fullName>
    </recommendedName>
</protein>
<organism evidence="2 3">
    <name type="scientific">candidate division WOR-1 bacterium RIFOXYC2_FULL_46_14</name>
    <dbReference type="NCBI Taxonomy" id="1802587"/>
    <lineage>
        <taxon>Bacteria</taxon>
        <taxon>Bacillati</taxon>
        <taxon>Saganbacteria</taxon>
    </lineage>
</organism>
<reference evidence="2 3" key="1">
    <citation type="journal article" date="2016" name="Nat. Commun.">
        <title>Thousands of microbial genomes shed light on interconnected biogeochemical processes in an aquifer system.</title>
        <authorList>
            <person name="Anantharaman K."/>
            <person name="Brown C.T."/>
            <person name="Hug L.A."/>
            <person name="Sharon I."/>
            <person name="Castelle C.J."/>
            <person name="Probst A.J."/>
            <person name="Thomas B.C."/>
            <person name="Singh A."/>
            <person name="Wilkins M.J."/>
            <person name="Karaoz U."/>
            <person name="Brodie E.L."/>
            <person name="Williams K.H."/>
            <person name="Hubbard S.S."/>
            <person name="Banfield J.F."/>
        </authorList>
    </citation>
    <scope>NUCLEOTIDE SEQUENCE [LARGE SCALE GENOMIC DNA]</scope>
</reference>
<proteinExistence type="predicted"/>
<evidence type="ECO:0000313" key="2">
    <source>
        <dbReference type="EMBL" id="OGC41124.1"/>
    </source>
</evidence>
<dbReference type="PANTHER" id="PTHR33371">
    <property type="entry name" value="INTERMEMBRANE PHOSPHOLIPID TRANSPORT SYSTEM BINDING PROTEIN MLAD-RELATED"/>
    <property type="match status" value="1"/>
</dbReference>
<sequence>MKISTLGKVGLITLSALIALAIIVSWKSELFLISSGYKLTGSFKNIEGLTIGSEVRYRGFNVGKVMDIDPTPYDIKVFARVKRGLKIPADSTLRVGFDGLVGLKYLEIRPGVSDQLYSEGGELNGISTAGIVDFIDIGAKNLEETRAILQNVLKLVGDPKLQNAFASAVITADQVAKDIKQLTEELRATNRGIMAITTDPKFQSAVKGTVAETHKTLSSANNFFESFGKLNVKVSGDVLLGTTANEVRGDIDIVQGPGDFLRFGLGEGPTRRAPGLLDVYLSKKVDKLWGLKLGVINAQLGGGLDLYGSPTWLLSTDIYDINNPKPNVPKVRIRSAHGVNPYVDLVLQADDLFNPTRNYSLGVSIGESVHR</sequence>
<dbReference type="AlphaFoldDB" id="A0A1F4U856"/>
<comment type="caution">
    <text evidence="2">The sequence shown here is derived from an EMBL/GenBank/DDBJ whole genome shotgun (WGS) entry which is preliminary data.</text>
</comment>
<dbReference type="PANTHER" id="PTHR33371:SF4">
    <property type="entry name" value="INTERMEMBRANE PHOSPHOLIPID TRANSPORT SYSTEM BINDING PROTEIN MLAD"/>
    <property type="match status" value="1"/>
</dbReference>
<dbReference type="Pfam" id="PF02470">
    <property type="entry name" value="MlaD"/>
    <property type="match status" value="1"/>
</dbReference>
<dbReference type="InterPro" id="IPR003399">
    <property type="entry name" value="Mce/MlaD"/>
</dbReference>
<dbReference type="EMBL" id="MEUJ01000001">
    <property type="protein sequence ID" value="OGC41124.1"/>
    <property type="molecule type" value="Genomic_DNA"/>
</dbReference>
<name>A0A1F4U856_UNCSA</name>
<dbReference type="InterPro" id="IPR052336">
    <property type="entry name" value="MlaD_Phospholipid_Transporter"/>
</dbReference>
<evidence type="ECO:0000259" key="1">
    <source>
        <dbReference type="Pfam" id="PF02470"/>
    </source>
</evidence>
<gene>
    <name evidence="2" type="ORF">A2438_07285</name>
</gene>
<dbReference type="Proteomes" id="UP000179242">
    <property type="component" value="Unassembled WGS sequence"/>
</dbReference>
<evidence type="ECO:0000313" key="3">
    <source>
        <dbReference type="Proteomes" id="UP000179242"/>
    </source>
</evidence>
<accession>A0A1F4U856</accession>
<feature type="domain" description="Mce/MlaD" evidence="1">
    <location>
        <begin position="36"/>
        <end position="111"/>
    </location>
</feature>